<evidence type="ECO:0000313" key="4">
    <source>
        <dbReference type="Proteomes" id="UP000027195"/>
    </source>
</evidence>
<evidence type="ECO:0000313" key="3">
    <source>
        <dbReference type="EMBL" id="KDQ11352.1"/>
    </source>
</evidence>
<feature type="transmembrane region" description="Helical" evidence="2">
    <location>
        <begin position="69"/>
        <end position="89"/>
    </location>
</feature>
<dbReference type="Proteomes" id="UP000027195">
    <property type="component" value="Unassembled WGS sequence"/>
</dbReference>
<feature type="transmembrane region" description="Helical" evidence="2">
    <location>
        <begin position="138"/>
        <end position="160"/>
    </location>
</feature>
<feature type="transmembrane region" description="Helical" evidence="2">
    <location>
        <begin position="45"/>
        <end position="64"/>
    </location>
</feature>
<dbReference type="InParanoid" id="A0A067MHL5"/>
<evidence type="ECO:0000256" key="2">
    <source>
        <dbReference type="SAM" id="Phobius"/>
    </source>
</evidence>
<feature type="transmembrane region" description="Helical" evidence="2">
    <location>
        <begin position="109"/>
        <end position="126"/>
    </location>
</feature>
<keyword evidence="2" id="KW-0812">Transmembrane</keyword>
<feature type="compositionally biased region" description="Polar residues" evidence="1">
    <location>
        <begin position="16"/>
        <end position="25"/>
    </location>
</feature>
<dbReference type="PANTHER" id="PTHR37488">
    <property type="entry name" value="DUF1275 DOMAIN-CONTAINING PROTEIN"/>
    <property type="match status" value="1"/>
</dbReference>
<organism evidence="3 4">
    <name type="scientific">Botryobasidium botryosum (strain FD-172 SS1)</name>
    <dbReference type="NCBI Taxonomy" id="930990"/>
    <lineage>
        <taxon>Eukaryota</taxon>
        <taxon>Fungi</taxon>
        <taxon>Dikarya</taxon>
        <taxon>Basidiomycota</taxon>
        <taxon>Agaricomycotina</taxon>
        <taxon>Agaricomycetes</taxon>
        <taxon>Cantharellales</taxon>
        <taxon>Botryobasidiaceae</taxon>
        <taxon>Botryobasidium</taxon>
    </lineage>
</organism>
<feature type="region of interest" description="Disordered" evidence="1">
    <location>
        <begin position="1"/>
        <end position="25"/>
    </location>
</feature>
<dbReference type="HOGENOM" id="CLU_1331749_0_0_1"/>
<keyword evidence="2" id="KW-1133">Transmembrane helix</keyword>
<feature type="compositionally biased region" description="Basic and acidic residues" evidence="1">
    <location>
        <begin position="1"/>
        <end position="13"/>
    </location>
</feature>
<dbReference type="STRING" id="930990.A0A067MHL5"/>
<protein>
    <submittedName>
        <fullName evidence="3">Uncharacterized protein</fullName>
    </submittedName>
</protein>
<dbReference type="EMBL" id="KL198059">
    <property type="protein sequence ID" value="KDQ11352.1"/>
    <property type="molecule type" value="Genomic_DNA"/>
</dbReference>
<evidence type="ECO:0000256" key="1">
    <source>
        <dbReference type="SAM" id="MobiDB-lite"/>
    </source>
</evidence>
<dbReference type="Pfam" id="PF06912">
    <property type="entry name" value="DUF1275"/>
    <property type="match status" value="1"/>
</dbReference>
<accession>A0A067MHL5</accession>
<gene>
    <name evidence="3" type="ORF">BOTBODRAFT_458746</name>
</gene>
<name>A0A067MHL5_BOTB1</name>
<keyword evidence="4" id="KW-1185">Reference proteome</keyword>
<proteinExistence type="predicted"/>
<dbReference type="PANTHER" id="PTHR37488:SF2">
    <property type="entry name" value="DUF1275 DOMAIN-CONTAINING PROTEIN"/>
    <property type="match status" value="1"/>
</dbReference>
<dbReference type="AlphaFoldDB" id="A0A067MHL5"/>
<sequence>MDRSTISTDERRPLLPSTSIKPSSAPSRFDALKAYFSQPIPQECAAIPLAIHCFITGAVAAVFINASSVWVPFMTGTLIQLVNSVSYFLIPPSERTHLPVPTHVLQRGVSLGMFMLGCFVSGRLPLGARTRGKLAGTALAQSLITLTMALMMAAGVWRAWTELACGQGSFRRSSLALRHSRWASKLPPVLDLHLLPFPLPLLLPPV</sequence>
<reference evidence="4" key="1">
    <citation type="journal article" date="2014" name="Proc. Natl. Acad. Sci. U.S.A.">
        <title>Extensive sampling of basidiomycete genomes demonstrates inadequacy of the white-rot/brown-rot paradigm for wood decay fungi.</title>
        <authorList>
            <person name="Riley R."/>
            <person name="Salamov A.A."/>
            <person name="Brown D.W."/>
            <person name="Nagy L.G."/>
            <person name="Floudas D."/>
            <person name="Held B.W."/>
            <person name="Levasseur A."/>
            <person name="Lombard V."/>
            <person name="Morin E."/>
            <person name="Otillar R."/>
            <person name="Lindquist E.A."/>
            <person name="Sun H."/>
            <person name="LaButti K.M."/>
            <person name="Schmutz J."/>
            <person name="Jabbour D."/>
            <person name="Luo H."/>
            <person name="Baker S.E."/>
            <person name="Pisabarro A.G."/>
            <person name="Walton J.D."/>
            <person name="Blanchette R.A."/>
            <person name="Henrissat B."/>
            <person name="Martin F."/>
            <person name="Cullen D."/>
            <person name="Hibbett D.S."/>
            <person name="Grigoriev I.V."/>
        </authorList>
    </citation>
    <scope>NUCLEOTIDE SEQUENCE [LARGE SCALE GENOMIC DNA]</scope>
    <source>
        <strain evidence="4">FD-172 SS1</strain>
    </source>
</reference>
<keyword evidence="2" id="KW-0472">Membrane</keyword>
<dbReference type="InterPro" id="IPR010699">
    <property type="entry name" value="DUF1275"/>
</dbReference>